<dbReference type="Pfam" id="PF01674">
    <property type="entry name" value="Lipase_2"/>
    <property type="match status" value="1"/>
</dbReference>
<gene>
    <name evidence="2" type="ORF">GCM10009754_07750</name>
</gene>
<dbReference type="SUPFAM" id="SSF53474">
    <property type="entry name" value="alpha/beta-Hydrolases"/>
    <property type="match status" value="1"/>
</dbReference>
<keyword evidence="1" id="KW-0732">Signal</keyword>
<organism evidence="2 3">
    <name type="scientific">Amycolatopsis minnesotensis</name>
    <dbReference type="NCBI Taxonomy" id="337894"/>
    <lineage>
        <taxon>Bacteria</taxon>
        <taxon>Bacillati</taxon>
        <taxon>Actinomycetota</taxon>
        <taxon>Actinomycetes</taxon>
        <taxon>Pseudonocardiales</taxon>
        <taxon>Pseudonocardiaceae</taxon>
        <taxon>Amycolatopsis</taxon>
    </lineage>
</organism>
<dbReference type="GO" id="GO:0016787">
    <property type="term" value="F:hydrolase activity"/>
    <property type="evidence" value="ECO:0007669"/>
    <property type="project" value="UniProtKB-KW"/>
</dbReference>
<dbReference type="Gene3D" id="3.40.50.1820">
    <property type="entry name" value="alpha/beta hydrolase"/>
    <property type="match status" value="1"/>
</dbReference>
<dbReference type="PANTHER" id="PTHR32015:SF1">
    <property type="entry name" value="LIPASE"/>
    <property type="match status" value="1"/>
</dbReference>
<evidence type="ECO:0000313" key="2">
    <source>
        <dbReference type="EMBL" id="GAA1942753.1"/>
    </source>
</evidence>
<keyword evidence="3" id="KW-1185">Reference proteome</keyword>
<proteinExistence type="predicted"/>
<sequence>MRRSRFALLAVVAALTGLVPATAVATTPAGGYGDWSCRPSAAHPNPVVLVHGTGDNKDYTWRTLGPLLAKRGYCAFALTYGVLPAAPVVSDVVGGLTPIEDSAAEVRSFVDEVVTATGVSKVDIVGYSQGTLVPAYYAKFLGGRERIHAYVGLAPVWQGTDPLGIGDVFALVRWLGLGQIPAIGDCGACPQVLTGSAFLAKLNEGGTFLPGIAYTNIATRYDLNIVPYTNGLGTGPNVRNIVLQDGCREDRVNHMGIVVDPNAAGHVLNALDPAHAKPVPCTPMSPLGPRR</sequence>
<protein>
    <submittedName>
        <fullName evidence="2">Alpha/beta hydrolase</fullName>
    </submittedName>
</protein>
<evidence type="ECO:0000313" key="3">
    <source>
        <dbReference type="Proteomes" id="UP001501116"/>
    </source>
</evidence>
<accession>A0ABP5BEJ1</accession>
<dbReference type="EMBL" id="BAAANN010000002">
    <property type="protein sequence ID" value="GAA1942753.1"/>
    <property type="molecule type" value="Genomic_DNA"/>
</dbReference>
<dbReference type="PANTHER" id="PTHR32015">
    <property type="entry name" value="FASTING INDUCED LIPASE"/>
    <property type="match status" value="1"/>
</dbReference>
<keyword evidence="2" id="KW-0378">Hydrolase</keyword>
<dbReference type="RefSeq" id="WP_344413404.1">
    <property type="nucleotide sequence ID" value="NZ_BAAANN010000002.1"/>
</dbReference>
<dbReference type="Proteomes" id="UP001501116">
    <property type="component" value="Unassembled WGS sequence"/>
</dbReference>
<dbReference type="InterPro" id="IPR002918">
    <property type="entry name" value="Lipase_EstA/Esterase_EstB"/>
</dbReference>
<evidence type="ECO:0000256" key="1">
    <source>
        <dbReference type="SAM" id="SignalP"/>
    </source>
</evidence>
<feature type="signal peptide" evidence="1">
    <location>
        <begin position="1"/>
        <end position="25"/>
    </location>
</feature>
<reference evidence="3" key="1">
    <citation type="journal article" date="2019" name="Int. J. Syst. Evol. Microbiol.">
        <title>The Global Catalogue of Microorganisms (GCM) 10K type strain sequencing project: providing services to taxonomists for standard genome sequencing and annotation.</title>
        <authorList>
            <consortium name="The Broad Institute Genomics Platform"/>
            <consortium name="The Broad Institute Genome Sequencing Center for Infectious Disease"/>
            <person name="Wu L."/>
            <person name="Ma J."/>
        </authorList>
    </citation>
    <scope>NUCLEOTIDE SEQUENCE [LARGE SCALE GENOMIC DNA]</scope>
    <source>
        <strain evidence="3">JCM 14545</strain>
    </source>
</reference>
<dbReference type="InterPro" id="IPR029058">
    <property type="entry name" value="AB_hydrolase_fold"/>
</dbReference>
<name>A0ABP5BEJ1_9PSEU</name>
<feature type="chain" id="PRO_5047279205" evidence="1">
    <location>
        <begin position="26"/>
        <end position="291"/>
    </location>
</feature>
<comment type="caution">
    <text evidence="2">The sequence shown here is derived from an EMBL/GenBank/DDBJ whole genome shotgun (WGS) entry which is preliminary data.</text>
</comment>